<reference evidence="1" key="1">
    <citation type="journal article" date="2019" name="Beilstein J. Org. Chem.">
        <title>Nanangenines: drimane sesquiterpenoids as the dominant metabolite cohort of a novel Australian fungus, Aspergillus nanangensis.</title>
        <authorList>
            <person name="Lacey H.J."/>
            <person name="Gilchrist C.L.M."/>
            <person name="Crombie A."/>
            <person name="Kalaitzis J.A."/>
            <person name="Vuong D."/>
            <person name="Rutledge P.J."/>
            <person name="Turner P."/>
            <person name="Pitt J.I."/>
            <person name="Lacey E."/>
            <person name="Chooi Y.H."/>
            <person name="Piggott A.M."/>
        </authorList>
    </citation>
    <scope>NUCLEOTIDE SEQUENCE</scope>
    <source>
        <strain evidence="1">MST-FP2251</strain>
    </source>
</reference>
<name>A0AAD4CB71_ASPNN</name>
<dbReference type="AlphaFoldDB" id="A0AAD4CB71"/>
<dbReference type="EMBL" id="VCAU01000175">
    <property type="protein sequence ID" value="KAF9883231.1"/>
    <property type="molecule type" value="Genomic_DNA"/>
</dbReference>
<protein>
    <submittedName>
        <fullName evidence="1">Uncharacterized protein</fullName>
    </submittedName>
</protein>
<dbReference type="Proteomes" id="UP001194746">
    <property type="component" value="Unassembled WGS sequence"/>
</dbReference>
<proteinExistence type="predicted"/>
<dbReference type="PANTHER" id="PTHR30619">
    <property type="entry name" value="DNA INTERNALIZATION/COMPETENCE PROTEIN COMEC/REC2"/>
    <property type="match status" value="1"/>
</dbReference>
<comment type="caution">
    <text evidence="1">The sequence shown here is derived from an EMBL/GenBank/DDBJ whole genome shotgun (WGS) entry which is preliminary data.</text>
</comment>
<keyword evidence="2" id="KW-1185">Reference proteome</keyword>
<dbReference type="PANTHER" id="PTHR30619:SF1">
    <property type="entry name" value="RECOMBINATION PROTEIN 2"/>
    <property type="match status" value="1"/>
</dbReference>
<organism evidence="1 2">
    <name type="scientific">Aspergillus nanangensis</name>
    <dbReference type="NCBI Taxonomy" id="2582783"/>
    <lineage>
        <taxon>Eukaryota</taxon>
        <taxon>Fungi</taxon>
        <taxon>Dikarya</taxon>
        <taxon>Ascomycota</taxon>
        <taxon>Pezizomycotina</taxon>
        <taxon>Eurotiomycetes</taxon>
        <taxon>Eurotiomycetidae</taxon>
        <taxon>Eurotiales</taxon>
        <taxon>Aspergillaceae</taxon>
        <taxon>Aspergillus</taxon>
        <taxon>Aspergillus subgen. Circumdati</taxon>
    </lineage>
</organism>
<evidence type="ECO:0000313" key="2">
    <source>
        <dbReference type="Proteomes" id="UP001194746"/>
    </source>
</evidence>
<dbReference type="InterPro" id="IPR052159">
    <property type="entry name" value="Competence_DNA_uptake"/>
</dbReference>
<accession>A0AAD4CB71</accession>
<reference evidence="1" key="2">
    <citation type="submission" date="2020-02" db="EMBL/GenBank/DDBJ databases">
        <authorList>
            <person name="Gilchrist C.L.M."/>
            <person name="Chooi Y.-H."/>
        </authorList>
    </citation>
    <scope>NUCLEOTIDE SEQUENCE</scope>
    <source>
        <strain evidence="1">MST-FP2251</strain>
    </source>
</reference>
<dbReference type="Gene3D" id="3.60.15.10">
    <property type="entry name" value="Ribonuclease Z/Hydroxyacylglutathione hydrolase-like"/>
    <property type="match status" value="1"/>
</dbReference>
<dbReference type="SUPFAM" id="SSF56281">
    <property type="entry name" value="Metallo-hydrolase/oxidoreductase"/>
    <property type="match status" value="1"/>
</dbReference>
<gene>
    <name evidence="1" type="ORF">FE257_003825</name>
</gene>
<sequence>MYRCTYGHIQSYQPFAQITVIDAFYGDSNVVDFAHYTDEDVNRDIGKQWRRILIDTGPPDADKKILKAIEHVLRNVRLPCRSSSEPATLKYLSELQITHTDEDHIGNAAELLQRLSVGYLNPMRDANGSCDIVFPWVPNAYVDLSLTPESQEPVFKLLNYNRGRIGFNVLTLTVQRERSWEACIQNLGLAIEFHYNIVADAPSGDANYEVQKDPNDPWTRYLIYNDKYRKQNPTIQMVVEYRIYDVEDGHRRKQLYKHLIQESAQLLESLKWQRMPDSNQWPDDIDQIKVKDVPPPLEGPTERYFRTLNVFGNTSRNYLVQLGNKIQELRQYYKLMPRSVSFADEINYPPNNTSTQVYVSPTTVGLKKMAREVLKADYRYLNQNIKYNKNSETMNRASVVTLFSRNDLGLHMLFTGDAFDRSCDIRETLFNWVRGYSDDTYVDVGILKVPHHGSQASNEASFYEYVTAQVYLISGSHHDASGNPRLATLAAIIRSIRFRLQLRRGRNGNQPFRMFFSSPRAHIHSTTESKMPSAMRLVLESAELRPQLTNQTYDYEMYRLKSEWGVLNFGLATFQDGIAVSVTLQKALYNSCTTFREYVASTWVLITLSSQRCIPIHFLSSGAVTAITESSTPPRDGDRGYITVKWALERILEQV</sequence>
<evidence type="ECO:0000313" key="1">
    <source>
        <dbReference type="EMBL" id="KAF9883231.1"/>
    </source>
</evidence>
<dbReference type="InterPro" id="IPR036866">
    <property type="entry name" value="RibonucZ/Hydroxyglut_hydro"/>
</dbReference>